<evidence type="ECO:0000313" key="3">
    <source>
        <dbReference type="Proteomes" id="UP000290288"/>
    </source>
</evidence>
<dbReference type="OrthoDB" id="3254696at2759"/>
<dbReference type="InterPro" id="IPR010998">
    <property type="entry name" value="Integrase_recombinase_N"/>
</dbReference>
<evidence type="ECO:0000256" key="1">
    <source>
        <dbReference type="ARBA" id="ARBA00023125"/>
    </source>
</evidence>
<dbReference type="PANTHER" id="PTHR34605:SF4">
    <property type="entry name" value="DNA ADENINE METHYLTRANSFERASE"/>
    <property type="match status" value="1"/>
</dbReference>
<organism evidence="2 3">
    <name type="scientific">Candolleomyces aberdarensis</name>
    <dbReference type="NCBI Taxonomy" id="2316362"/>
    <lineage>
        <taxon>Eukaryota</taxon>
        <taxon>Fungi</taxon>
        <taxon>Dikarya</taxon>
        <taxon>Basidiomycota</taxon>
        <taxon>Agaricomycotina</taxon>
        <taxon>Agaricomycetes</taxon>
        <taxon>Agaricomycetidae</taxon>
        <taxon>Agaricales</taxon>
        <taxon>Agaricineae</taxon>
        <taxon>Psathyrellaceae</taxon>
        <taxon>Candolleomyces</taxon>
    </lineage>
</organism>
<dbReference type="Proteomes" id="UP000290288">
    <property type="component" value="Unassembled WGS sequence"/>
</dbReference>
<dbReference type="Gene3D" id="1.10.150.130">
    <property type="match status" value="1"/>
</dbReference>
<dbReference type="GO" id="GO:0003677">
    <property type="term" value="F:DNA binding"/>
    <property type="evidence" value="ECO:0007669"/>
    <property type="project" value="UniProtKB-KW"/>
</dbReference>
<dbReference type="AlphaFoldDB" id="A0A4Q2D326"/>
<comment type="caution">
    <text evidence="2">The sequence shown here is derived from an EMBL/GenBank/DDBJ whole genome shotgun (WGS) entry which is preliminary data.</text>
</comment>
<keyword evidence="3" id="KW-1185">Reference proteome</keyword>
<sequence>MKEELSTNSIRKINSTLISSLAEATRTSYGAGLLRFTEYCDREEVSELRRMPASSFLLSGFVAEFSATVSGSTINSWMSGIRAWHVLNNSPWHGGDEFVSQVKKGAMKLSPPSSKRPPRNPVTLEHMIALQRSIDPLSSFDIAVWALASLAFWGCCRLGELAVKSENSFDPIYNADRFVPPQRTA</sequence>
<protein>
    <submittedName>
        <fullName evidence="2">Uncharacterized protein</fullName>
    </submittedName>
</protein>
<dbReference type="STRING" id="2316362.A0A4Q2D326"/>
<accession>A0A4Q2D326</accession>
<dbReference type="PANTHER" id="PTHR34605">
    <property type="entry name" value="PHAGE_INTEGRASE DOMAIN-CONTAINING PROTEIN"/>
    <property type="match status" value="1"/>
</dbReference>
<proteinExistence type="predicted"/>
<dbReference type="InterPro" id="IPR052925">
    <property type="entry name" value="Phage_Integrase-like_Recomb"/>
</dbReference>
<gene>
    <name evidence="2" type="ORF">EST38_g12165</name>
</gene>
<evidence type="ECO:0000313" key="2">
    <source>
        <dbReference type="EMBL" id="RXW13687.1"/>
    </source>
</evidence>
<keyword evidence="1" id="KW-0238">DNA-binding</keyword>
<dbReference type="EMBL" id="SDEE01000853">
    <property type="protein sequence ID" value="RXW13687.1"/>
    <property type="molecule type" value="Genomic_DNA"/>
</dbReference>
<reference evidence="2 3" key="1">
    <citation type="submission" date="2019-01" db="EMBL/GenBank/DDBJ databases">
        <title>Draft genome sequence of Psathyrella aberdarensis IHI B618.</title>
        <authorList>
            <person name="Buettner E."/>
            <person name="Kellner H."/>
        </authorList>
    </citation>
    <scope>NUCLEOTIDE SEQUENCE [LARGE SCALE GENOMIC DNA]</scope>
    <source>
        <strain evidence="2 3">IHI B618</strain>
    </source>
</reference>
<dbReference type="SUPFAM" id="SSF47823">
    <property type="entry name" value="lambda integrase-like, N-terminal domain"/>
    <property type="match status" value="1"/>
</dbReference>
<name>A0A4Q2D326_9AGAR</name>